<feature type="region of interest" description="Disordered" evidence="12">
    <location>
        <begin position="126"/>
        <end position="148"/>
    </location>
</feature>
<feature type="transmembrane region" description="Helical" evidence="11">
    <location>
        <begin position="86"/>
        <end position="108"/>
    </location>
</feature>
<keyword evidence="14" id="KW-1185">Reference proteome</keyword>
<name>A0AAN7GJN8_9MYRT</name>
<organism evidence="13 14">
    <name type="scientific">Trapa incisa</name>
    <dbReference type="NCBI Taxonomy" id="236973"/>
    <lineage>
        <taxon>Eukaryota</taxon>
        <taxon>Viridiplantae</taxon>
        <taxon>Streptophyta</taxon>
        <taxon>Embryophyta</taxon>
        <taxon>Tracheophyta</taxon>
        <taxon>Spermatophyta</taxon>
        <taxon>Magnoliopsida</taxon>
        <taxon>eudicotyledons</taxon>
        <taxon>Gunneridae</taxon>
        <taxon>Pentapetalae</taxon>
        <taxon>rosids</taxon>
        <taxon>malvids</taxon>
        <taxon>Myrtales</taxon>
        <taxon>Lythraceae</taxon>
        <taxon>Trapa</taxon>
    </lineage>
</organism>
<keyword evidence="6 11" id="KW-0256">Endoplasmic reticulum</keyword>
<proteinExistence type="inferred from homology"/>
<evidence type="ECO:0000256" key="10">
    <source>
        <dbReference type="ARBA" id="ARBA00023136"/>
    </source>
</evidence>
<reference evidence="13 14" key="1">
    <citation type="journal article" date="2023" name="Hortic Res">
        <title>Pangenome of water caltrop reveals structural variations and asymmetric subgenome divergence after allopolyploidization.</title>
        <authorList>
            <person name="Zhang X."/>
            <person name="Chen Y."/>
            <person name="Wang L."/>
            <person name="Yuan Y."/>
            <person name="Fang M."/>
            <person name="Shi L."/>
            <person name="Lu R."/>
            <person name="Comes H.P."/>
            <person name="Ma Y."/>
            <person name="Chen Y."/>
            <person name="Huang G."/>
            <person name="Zhou Y."/>
            <person name="Zheng Z."/>
            <person name="Qiu Y."/>
        </authorList>
    </citation>
    <scope>NUCLEOTIDE SEQUENCE [LARGE SCALE GENOMIC DNA]</scope>
    <source>
        <tissue evidence="13">Roots</tissue>
    </source>
</reference>
<dbReference type="InterPro" id="IPR008417">
    <property type="entry name" value="BAP29/BAP31"/>
</dbReference>
<keyword evidence="5" id="KW-0053">Apoptosis</keyword>
<comment type="similarity">
    <text evidence="2 11">Belongs to the BCAP29/BCAP31 family.</text>
</comment>
<evidence type="ECO:0000256" key="6">
    <source>
        <dbReference type="ARBA" id="ARBA00022824"/>
    </source>
</evidence>
<keyword evidence="10 11" id="KW-0472">Membrane</keyword>
<dbReference type="GO" id="GO:0006888">
    <property type="term" value="P:endoplasmic reticulum to Golgi vesicle-mediated transport"/>
    <property type="evidence" value="ECO:0007669"/>
    <property type="project" value="UniProtKB-UniRule"/>
</dbReference>
<comment type="function">
    <text evidence="11">May play a role in anterograde transport of membrane proteins from the endoplasmic reticulum to the Golgi.</text>
</comment>
<dbReference type="GO" id="GO:0070973">
    <property type="term" value="P:protein localization to endoplasmic reticulum exit site"/>
    <property type="evidence" value="ECO:0007669"/>
    <property type="project" value="UniProtKB-UniRule"/>
</dbReference>
<feature type="compositionally biased region" description="Basic and acidic residues" evidence="12">
    <location>
        <begin position="137"/>
        <end position="148"/>
    </location>
</feature>
<dbReference type="Proteomes" id="UP001345219">
    <property type="component" value="Chromosome 9"/>
</dbReference>
<dbReference type="EMBL" id="JAXIOK010000022">
    <property type="protein sequence ID" value="KAK4744225.1"/>
    <property type="molecule type" value="Genomic_DNA"/>
</dbReference>
<keyword evidence="11" id="KW-0931">ER-Golgi transport</keyword>
<keyword evidence="9" id="KW-0175">Coiled coil</keyword>
<dbReference type="Gene3D" id="1.20.5.110">
    <property type="match status" value="1"/>
</dbReference>
<dbReference type="FunFam" id="1.20.5.110:FF:000011">
    <property type="entry name" value="B-cell receptor-associated protein 29"/>
    <property type="match status" value="1"/>
</dbReference>
<evidence type="ECO:0000256" key="9">
    <source>
        <dbReference type="ARBA" id="ARBA00023054"/>
    </source>
</evidence>
<evidence type="ECO:0000313" key="13">
    <source>
        <dbReference type="EMBL" id="KAK4744225.1"/>
    </source>
</evidence>
<dbReference type="GO" id="GO:0005789">
    <property type="term" value="C:endoplasmic reticulum membrane"/>
    <property type="evidence" value="ECO:0007669"/>
    <property type="project" value="UniProtKB-SubCell"/>
</dbReference>
<gene>
    <name evidence="13" type="ORF">SAY87_010537</name>
</gene>
<keyword evidence="8 11" id="KW-1133">Transmembrane helix</keyword>
<evidence type="ECO:0000313" key="14">
    <source>
        <dbReference type="Proteomes" id="UP001345219"/>
    </source>
</evidence>
<keyword evidence="7 11" id="KW-0653">Protein transport</keyword>
<evidence type="ECO:0000256" key="4">
    <source>
        <dbReference type="ARBA" id="ARBA00022692"/>
    </source>
</evidence>
<dbReference type="AlphaFoldDB" id="A0AAN7GJN8"/>
<feature type="transmembrane region" description="Helical" evidence="11">
    <location>
        <begin position="6"/>
        <end position="22"/>
    </location>
</feature>
<evidence type="ECO:0000256" key="8">
    <source>
        <dbReference type="ARBA" id="ARBA00022989"/>
    </source>
</evidence>
<evidence type="ECO:0000256" key="2">
    <source>
        <dbReference type="ARBA" id="ARBA00007956"/>
    </source>
</evidence>
<protein>
    <recommendedName>
        <fullName evidence="11">Endoplasmic reticulum transmembrane protein</fullName>
    </recommendedName>
</protein>
<evidence type="ECO:0000256" key="3">
    <source>
        <dbReference type="ARBA" id="ARBA00022448"/>
    </source>
</evidence>
<dbReference type="PANTHER" id="PTHR12701">
    <property type="entry name" value="BCR-ASSOCIATED PROTEIN, BAP"/>
    <property type="match status" value="1"/>
</dbReference>
<accession>A0AAN7GJN8</accession>
<keyword evidence="3 11" id="KW-0813">Transport</keyword>
<feature type="transmembrane region" description="Helical" evidence="11">
    <location>
        <begin position="43"/>
        <end position="61"/>
    </location>
</feature>
<evidence type="ECO:0000256" key="5">
    <source>
        <dbReference type="ARBA" id="ARBA00022703"/>
    </source>
</evidence>
<dbReference type="PANTHER" id="PTHR12701:SF18">
    <property type="entry name" value="ENDOPLASMIC RETICULUM TRANSMEMBRANE PROTEIN"/>
    <property type="match status" value="1"/>
</dbReference>
<dbReference type="GO" id="GO:0006886">
    <property type="term" value="P:intracellular protein transport"/>
    <property type="evidence" value="ECO:0007669"/>
    <property type="project" value="UniProtKB-UniRule"/>
</dbReference>
<sequence length="228" mass="25451">MIQLLFTVVIVAMGLTLSFVFKTPLRKLVIMGIDRSKRGRGPVVVKTVAGTIAIVLCSSLYNMAKIRSRWMAENGRGAAPNPTDQILFAGHMLESTLMGAILFLGLMIDRLHHYMRELRLRRKSMEAANKQAQTRGDSGEGKCGSPDELKSLEEETKSLRLKLKQLELELDTKTKDLTAAEANAIALSKQSEGFLLEYDRLLEENQNLRTQLQSLDRKLSCSGSKKNI</sequence>
<comment type="caution">
    <text evidence="13">The sequence shown here is derived from an EMBL/GenBank/DDBJ whole genome shotgun (WGS) entry which is preliminary data.</text>
</comment>
<evidence type="ECO:0000256" key="12">
    <source>
        <dbReference type="SAM" id="MobiDB-lite"/>
    </source>
</evidence>
<keyword evidence="4 11" id="KW-0812">Transmembrane</keyword>
<comment type="subcellular location">
    <subcellularLocation>
        <location evidence="1 11">Endoplasmic reticulum membrane</location>
        <topology evidence="1 11">Multi-pass membrane protein</topology>
    </subcellularLocation>
</comment>
<evidence type="ECO:0000256" key="1">
    <source>
        <dbReference type="ARBA" id="ARBA00004477"/>
    </source>
</evidence>
<evidence type="ECO:0000256" key="11">
    <source>
        <dbReference type="RuleBase" id="RU367026"/>
    </source>
</evidence>
<evidence type="ECO:0000256" key="7">
    <source>
        <dbReference type="ARBA" id="ARBA00022927"/>
    </source>
</evidence>